<dbReference type="Proteomes" id="UP000694419">
    <property type="component" value="Unplaced"/>
</dbReference>
<evidence type="ECO:0000256" key="1">
    <source>
        <dbReference type="SAM" id="MobiDB-lite"/>
    </source>
</evidence>
<protein>
    <submittedName>
        <fullName evidence="2">Uncharacterized protein</fullName>
    </submittedName>
</protein>
<dbReference type="Ensembl" id="ENSCPGT00000004454.1">
    <property type="protein sequence ID" value="ENSCPGP00000004035.1"/>
    <property type="gene ID" value="ENSCPGG00000002987.1"/>
</dbReference>
<evidence type="ECO:0000313" key="2">
    <source>
        <dbReference type="Ensembl" id="ENSCPGP00000004035.1"/>
    </source>
</evidence>
<reference evidence="2" key="2">
    <citation type="submission" date="2025-09" db="UniProtKB">
        <authorList>
            <consortium name="Ensembl"/>
        </authorList>
    </citation>
    <scope>IDENTIFICATION</scope>
</reference>
<organism evidence="2 3">
    <name type="scientific">Calidris pygmaea</name>
    <name type="common">Spoon-billed sandpiper</name>
    <dbReference type="NCBI Taxonomy" id="425635"/>
    <lineage>
        <taxon>Eukaryota</taxon>
        <taxon>Metazoa</taxon>
        <taxon>Chordata</taxon>
        <taxon>Craniata</taxon>
        <taxon>Vertebrata</taxon>
        <taxon>Euteleostomi</taxon>
        <taxon>Archelosauria</taxon>
        <taxon>Archosauria</taxon>
        <taxon>Dinosauria</taxon>
        <taxon>Saurischia</taxon>
        <taxon>Theropoda</taxon>
        <taxon>Coelurosauria</taxon>
        <taxon>Aves</taxon>
        <taxon>Neognathae</taxon>
        <taxon>Neoaves</taxon>
        <taxon>Charadriiformes</taxon>
        <taxon>Scolopacidae</taxon>
        <taxon>Calidris</taxon>
    </lineage>
</organism>
<dbReference type="AlphaFoldDB" id="A0A8C3JD73"/>
<evidence type="ECO:0000313" key="3">
    <source>
        <dbReference type="Proteomes" id="UP000694419"/>
    </source>
</evidence>
<sequence length="179" mass="19378">AATPLRSAAPNTPPARSRPTVLPPVLRCPRGRRGSLWMALTPKLWGSRTGEPRSWPTRCWPGASPCPTTSRWPCRASDPCLGCSSRCRHYLPLPSPGLDQCKDQYKGLDRDRHLQTITDLTEGLTCPLPDPQEFPQECLGNPPAAPPSPGRKVRPRGLVATKTCLQPSRGATSSLGAGR</sequence>
<reference evidence="2" key="1">
    <citation type="submission" date="2025-08" db="UniProtKB">
        <authorList>
            <consortium name="Ensembl"/>
        </authorList>
    </citation>
    <scope>IDENTIFICATION</scope>
</reference>
<feature type="region of interest" description="Disordered" evidence="1">
    <location>
        <begin position="135"/>
        <end position="155"/>
    </location>
</feature>
<proteinExistence type="predicted"/>
<keyword evidence="3" id="KW-1185">Reference proteome</keyword>
<accession>A0A8C3JD73</accession>
<name>A0A8C3JD73_9CHAR</name>
<feature type="region of interest" description="Disordered" evidence="1">
    <location>
        <begin position="1"/>
        <end position="20"/>
    </location>
</feature>